<evidence type="ECO:0000256" key="3">
    <source>
        <dbReference type="ARBA" id="ARBA00022475"/>
    </source>
</evidence>
<dbReference type="Proteomes" id="UP000564536">
    <property type="component" value="Unassembled WGS sequence"/>
</dbReference>
<evidence type="ECO:0000256" key="7">
    <source>
        <dbReference type="SAM" id="MobiDB-lite"/>
    </source>
</evidence>
<comment type="caution">
    <text evidence="9">The sequence shown here is derived from an EMBL/GenBank/DDBJ whole genome shotgun (WGS) entry which is preliminary data.</text>
</comment>
<evidence type="ECO:0000313" key="9">
    <source>
        <dbReference type="EMBL" id="MBC1501755.1"/>
    </source>
</evidence>
<evidence type="ECO:0000256" key="4">
    <source>
        <dbReference type="ARBA" id="ARBA00022692"/>
    </source>
</evidence>
<organism evidence="9 10">
    <name type="scientific">Listeria weihenstephanensis</name>
    <dbReference type="NCBI Taxonomy" id="1006155"/>
    <lineage>
        <taxon>Bacteria</taxon>
        <taxon>Bacillati</taxon>
        <taxon>Bacillota</taxon>
        <taxon>Bacilli</taxon>
        <taxon>Bacillales</taxon>
        <taxon>Listeriaceae</taxon>
        <taxon>Listeria</taxon>
    </lineage>
</organism>
<protein>
    <submittedName>
        <fullName evidence="9">Type VII secretion protein EssA</fullName>
    </submittedName>
</protein>
<dbReference type="EMBL" id="JAARRL010000029">
    <property type="protein sequence ID" value="MBC1501755.1"/>
    <property type="molecule type" value="Genomic_DNA"/>
</dbReference>
<evidence type="ECO:0000256" key="2">
    <source>
        <dbReference type="ARBA" id="ARBA00008570"/>
    </source>
</evidence>
<dbReference type="GO" id="GO:0005886">
    <property type="term" value="C:plasma membrane"/>
    <property type="evidence" value="ECO:0007669"/>
    <property type="project" value="UniProtKB-SubCell"/>
</dbReference>
<keyword evidence="3" id="KW-1003">Cell membrane</keyword>
<accession>A0A841Z8X4</accession>
<dbReference type="RefSeq" id="WP_185427189.1">
    <property type="nucleotide sequence ID" value="NZ_JAARRL010000029.1"/>
</dbReference>
<proteinExistence type="inferred from homology"/>
<evidence type="ECO:0000256" key="6">
    <source>
        <dbReference type="ARBA" id="ARBA00023136"/>
    </source>
</evidence>
<sequence>MNKKMGRFLVSVCVVIGIVFIVPVSALAAKDEDSYLGDDGKMEIQADRAGKTDKEKLGEAETQETEAEKRGLNLFSKANEEQDAKIKAYKEKELADLKASLFADNNEKVDTAKATRESLFSEDYVVPTAMDASADDSEKDSTTIWWVLGGVAVLVCGLLYVIVRKVWE</sequence>
<dbReference type="InterPro" id="IPR018920">
    <property type="entry name" value="EssA/YueC"/>
</dbReference>
<keyword evidence="5 8" id="KW-1133">Transmembrane helix</keyword>
<dbReference type="AlphaFoldDB" id="A0A841Z8X4"/>
<feature type="region of interest" description="Disordered" evidence="7">
    <location>
        <begin position="46"/>
        <end position="68"/>
    </location>
</feature>
<gene>
    <name evidence="9" type="primary">essA</name>
    <name evidence="9" type="ORF">HB943_14200</name>
</gene>
<comment type="subcellular location">
    <subcellularLocation>
        <location evidence="1">Cell membrane</location>
        <topology evidence="1">Single-pass membrane protein</topology>
    </subcellularLocation>
</comment>
<evidence type="ECO:0000256" key="8">
    <source>
        <dbReference type="SAM" id="Phobius"/>
    </source>
</evidence>
<feature type="compositionally biased region" description="Basic and acidic residues" evidence="7">
    <location>
        <begin position="46"/>
        <end position="59"/>
    </location>
</feature>
<reference evidence="9 10" key="1">
    <citation type="submission" date="2020-03" db="EMBL/GenBank/DDBJ databases">
        <title>Soil Listeria distribution.</title>
        <authorList>
            <person name="Liao J."/>
            <person name="Wiedmann M."/>
        </authorList>
    </citation>
    <scope>NUCLEOTIDE SEQUENCE [LARGE SCALE GENOMIC DNA]</scope>
    <source>
        <strain evidence="9 10">FSL L7-1523</strain>
    </source>
</reference>
<comment type="similarity">
    <text evidence="2">Belongs to the EssA family.</text>
</comment>
<dbReference type="NCBIfam" id="TIGR03927">
    <property type="entry name" value="T7SS_EssA_Firm"/>
    <property type="match status" value="1"/>
</dbReference>
<evidence type="ECO:0000256" key="5">
    <source>
        <dbReference type="ARBA" id="ARBA00022989"/>
    </source>
</evidence>
<keyword evidence="6 8" id="KW-0472">Membrane</keyword>
<keyword evidence="4 8" id="KW-0812">Transmembrane</keyword>
<evidence type="ECO:0000256" key="1">
    <source>
        <dbReference type="ARBA" id="ARBA00004162"/>
    </source>
</evidence>
<feature type="transmembrane region" description="Helical" evidence="8">
    <location>
        <begin position="143"/>
        <end position="163"/>
    </location>
</feature>
<dbReference type="InterPro" id="IPR034026">
    <property type="entry name" value="EssA"/>
</dbReference>
<dbReference type="Pfam" id="PF10661">
    <property type="entry name" value="EssA"/>
    <property type="match status" value="1"/>
</dbReference>
<evidence type="ECO:0000313" key="10">
    <source>
        <dbReference type="Proteomes" id="UP000564536"/>
    </source>
</evidence>
<name>A0A841Z8X4_9LIST</name>